<organism evidence="16 17">
    <name type="scientific">Candidatus Geothrix odensensis</name>
    <dbReference type="NCBI Taxonomy" id="2954440"/>
    <lineage>
        <taxon>Bacteria</taxon>
        <taxon>Pseudomonadati</taxon>
        <taxon>Acidobacteriota</taxon>
        <taxon>Holophagae</taxon>
        <taxon>Holophagales</taxon>
        <taxon>Holophagaceae</taxon>
        <taxon>Geothrix</taxon>
    </lineage>
</organism>
<comment type="subcellular location">
    <subcellularLocation>
        <location evidence="2">Cytoplasm</location>
    </subcellularLocation>
</comment>
<feature type="binding site" evidence="13">
    <location>
        <begin position="127"/>
        <end position="129"/>
    </location>
    <ligand>
        <name>a peptide</name>
        <dbReference type="ChEBI" id="CHEBI:60466"/>
    </ligand>
</feature>
<dbReference type="PRINTS" id="PR00756">
    <property type="entry name" value="ALADIPTASE"/>
</dbReference>
<dbReference type="InterPro" id="IPR049980">
    <property type="entry name" value="LTA4H_cat"/>
</dbReference>
<feature type="binding site" evidence="13">
    <location>
        <begin position="543"/>
        <end position="545"/>
    </location>
    <ligand>
        <name>a peptide</name>
        <dbReference type="ChEBI" id="CHEBI:60466"/>
    </ligand>
</feature>
<dbReference type="InterPro" id="IPR042097">
    <property type="entry name" value="Aminopeptidase_N-like_N_sf"/>
</dbReference>
<dbReference type="InterPro" id="IPR015211">
    <property type="entry name" value="Peptidase_M1_C"/>
</dbReference>
<dbReference type="GO" id="GO:0006508">
    <property type="term" value="P:proteolysis"/>
    <property type="evidence" value="ECO:0007669"/>
    <property type="project" value="UniProtKB-KW"/>
</dbReference>
<evidence type="ECO:0000256" key="5">
    <source>
        <dbReference type="ARBA" id="ARBA00015611"/>
    </source>
</evidence>
<comment type="similarity">
    <text evidence="3">Belongs to the peptidase M1 family.</text>
</comment>
<keyword evidence="11" id="KW-0482">Metalloprotease</keyword>
<evidence type="ECO:0000256" key="7">
    <source>
        <dbReference type="ARBA" id="ARBA00022670"/>
    </source>
</evidence>
<name>A0A936K785_9BACT</name>
<dbReference type="InterPro" id="IPR016024">
    <property type="entry name" value="ARM-type_fold"/>
</dbReference>
<dbReference type="InterPro" id="IPR045357">
    <property type="entry name" value="Aminopeptidase_N-like_N"/>
</dbReference>
<evidence type="ECO:0000256" key="13">
    <source>
        <dbReference type="PIRSR" id="PIRSR634015-2"/>
    </source>
</evidence>
<evidence type="ECO:0000313" key="17">
    <source>
        <dbReference type="Proteomes" id="UP000709959"/>
    </source>
</evidence>
<dbReference type="SUPFAM" id="SSF63737">
    <property type="entry name" value="Leukotriene A4 hydrolase N-terminal domain"/>
    <property type="match status" value="1"/>
</dbReference>
<feature type="binding site" evidence="13">
    <location>
        <begin position="257"/>
        <end position="262"/>
    </location>
    <ligand>
        <name>a peptide</name>
        <dbReference type="ChEBI" id="CHEBI:60466"/>
    </ligand>
</feature>
<evidence type="ECO:0000256" key="14">
    <source>
        <dbReference type="PIRSR" id="PIRSR634015-3"/>
    </source>
</evidence>
<dbReference type="AlphaFoldDB" id="A0A936K785"/>
<dbReference type="Gene3D" id="1.10.390.10">
    <property type="entry name" value="Neutral Protease Domain 2"/>
    <property type="match status" value="1"/>
</dbReference>
<evidence type="ECO:0000256" key="1">
    <source>
        <dbReference type="ARBA" id="ARBA00000098"/>
    </source>
</evidence>
<dbReference type="Gene3D" id="2.60.40.1730">
    <property type="entry name" value="tricorn interacting facor f3 domain"/>
    <property type="match status" value="1"/>
</dbReference>
<dbReference type="InterPro" id="IPR027268">
    <property type="entry name" value="Peptidase_M4/M1_CTD_sf"/>
</dbReference>
<dbReference type="GO" id="GO:0008270">
    <property type="term" value="F:zinc ion binding"/>
    <property type="evidence" value="ECO:0007669"/>
    <property type="project" value="InterPro"/>
</dbReference>
<evidence type="ECO:0000256" key="6">
    <source>
        <dbReference type="ARBA" id="ARBA00022490"/>
    </source>
</evidence>
<dbReference type="CDD" id="cd09599">
    <property type="entry name" value="M1_LTA4H"/>
    <property type="match status" value="1"/>
</dbReference>
<dbReference type="PANTHER" id="PTHR45726:SF3">
    <property type="entry name" value="LEUKOTRIENE A-4 HYDROLASE"/>
    <property type="match status" value="1"/>
</dbReference>
<keyword evidence="9" id="KW-0378">Hydrolase</keyword>
<accession>A0A936K785</accession>
<dbReference type="Pfam" id="PF01433">
    <property type="entry name" value="Peptidase_M1"/>
    <property type="match status" value="1"/>
</dbReference>
<evidence type="ECO:0000256" key="11">
    <source>
        <dbReference type="ARBA" id="ARBA00023049"/>
    </source>
</evidence>
<comment type="caution">
    <text evidence="16">The sequence shown here is derived from an EMBL/GenBank/DDBJ whole genome shotgun (WGS) entry which is preliminary data.</text>
</comment>
<dbReference type="InterPro" id="IPR014782">
    <property type="entry name" value="Peptidase_M1_dom"/>
</dbReference>
<evidence type="ECO:0000256" key="12">
    <source>
        <dbReference type="PIRSR" id="PIRSR634015-1"/>
    </source>
</evidence>
<dbReference type="GO" id="GO:0008237">
    <property type="term" value="F:metallopeptidase activity"/>
    <property type="evidence" value="ECO:0007669"/>
    <property type="project" value="UniProtKB-KW"/>
</dbReference>
<dbReference type="PANTHER" id="PTHR45726">
    <property type="entry name" value="LEUKOTRIENE A-4 HYDROLASE"/>
    <property type="match status" value="1"/>
</dbReference>
<dbReference type="EMBL" id="JADKCH010000010">
    <property type="protein sequence ID" value="MBK8572930.1"/>
    <property type="molecule type" value="Genomic_DNA"/>
</dbReference>
<feature type="binding site" evidence="14">
    <location>
        <position position="309"/>
    </location>
    <ligand>
        <name>Zn(2+)</name>
        <dbReference type="ChEBI" id="CHEBI:29105"/>
        <note>catalytic</note>
    </ligand>
</feature>
<dbReference type="FunFam" id="3.30.2010.30:FF:000001">
    <property type="entry name" value="Leukotriene A(4) hydrolase"/>
    <property type="match status" value="1"/>
</dbReference>
<evidence type="ECO:0000256" key="2">
    <source>
        <dbReference type="ARBA" id="ARBA00004496"/>
    </source>
</evidence>
<keyword evidence="8 14" id="KW-0479">Metal-binding</keyword>
<dbReference type="InterPro" id="IPR001930">
    <property type="entry name" value="Peptidase_M1"/>
</dbReference>
<dbReference type="GO" id="GO:0016285">
    <property type="term" value="F:alanyl aminopeptidase activity"/>
    <property type="evidence" value="ECO:0007669"/>
    <property type="project" value="UniProtKB-EC"/>
</dbReference>
<keyword evidence="7" id="KW-0645">Protease</keyword>
<feature type="domain" description="Peptidase M1 leukotriene A4 hydrolase/aminopeptidase C-terminal" evidence="15">
    <location>
        <begin position="450"/>
        <end position="587"/>
    </location>
</feature>
<evidence type="ECO:0000259" key="15">
    <source>
        <dbReference type="SMART" id="SM01263"/>
    </source>
</evidence>
<dbReference type="Pfam" id="PF17900">
    <property type="entry name" value="Peptidase_M1_N"/>
    <property type="match status" value="1"/>
</dbReference>
<evidence type="ECO:0000313" key="16">
    <source>
        <dbReference type="EMBL" id="MBK8572930.1"/>
    </source>
</evidence>
<dbReference type="EC" id="3.4.11.2" evidence="4"/>
<evidence type="ECO:0000256" key="3">
    <source>
        <dbReference type="ARBA" id="ARBA00010136"/>
    </source>
</evidence>
<evidence type="ECO:0000256" key="10">
    <source>
        <dbReference type="ARBA" id="ARBA00022833"/>
    </source>
</evidence>
<dbReference type="Pfam" id="PF09127">
    <property type="entry name" value="Leuk-A4-hydro_C"/>
    <property type="match status" value="1"/>
</dbReference>
<dbReference type="SUPFAM" id="SSF48371">
    <property type="entry name" value="ARM repeat"/>
    <property type="match status" value="1"/>
</dbReference>
<feature type="active site" description="Proton donor" evidence="12">
    <location>
        <position position="374"/>
    </location>
</feature>
<proteinExistence type="inferred from homology"/>
<evidence type="ECO:0000256" key="8">
    <source>
        <dbReference type="ARBA" id="ARBA00022723"/>
    </source>
</evidence>
<evidence type="ECO:0000256" key="4">
    <source>
        <dbReference type="ARBA" id="ARBA00012564"/>
    </source>
</evidence>
<dbReference type="InterPro" id="IPR034015">
    <property type="entry name" value="M1_LTA4H"/>
</dbReference>
<sequence>MHRPDPHSYYDAAQPKARRLRLKLGVDFSAKRLEGEVVLEFGKAFGGPLDLDTKGLDIRTVQVPGHGPVAWELGEADAILGQRLRIEVPQGSQEVAITYATGAEAMALQWLEPEQTEGKVAPYLFSQCQQIHARSMVPCQDTPVARIAYQAEVTVPEGLTAVMSAGPAGDEALGNGRHVYRFNMPQPIPSYLLALAVGRLEARDLSPRARVWAEPETVAAAAWEFAGVEDMILKAEALFGAYPWDRYDMLVLPPSFPYGGMENPRMTFLTPTLLAGDRSLVDVVAHELAHSWTGNLVTNASMEHFWLNEGFTVWAERRILRTLHGDDAAALGWAMGQKALEDSLARFKDEPHLTVLRMHLEGIDPDDAFSSIPYEKGARLVAALEQEVGEERFLRFIRDYMDAFRFTSITTEQFCAFAEAKLPGALEAVNARAYLDQPGLPGTAPEFRSAQLDGLTKLAQSWTAGGRPSAQQIAGWKPAELQVFLQKLPRQLTTADCAWLDEHFQLMGRGNHEILVEWLTLAAAADYEPAFPRIREVLLRVGRMKYLRPLYGALGGSPRTRALAREIFAAASPGYHGLSRRVVQSVLEAYSA</sequence>
<comment type="catalytic activity">
    <reaction evidence="1">
        <text>Release of an N-terminal amino acid, Xaa-|-Yaa- from a peptide, amide or arylamide. Xaa is preferably Ala, but may be most amino acids including Pro (slow action). When a terminal hydrophobic residue is followed by a prolyl residue, the two may be released as an intact Xaa-Pro dipeptide.</text>
        <dbReference type="EC" id="3.4.11.2"/>
    </reaction>
</comment>
<dbReference type="Gene3D" id="3.30.2010.30">
    <property type="match status" value="1"/>
</dbReference>
<dbReference type="SUPFAM" id="SSF55486">
    <property type="entry name" value="Metalloproteases ('zincins'), catalytic domain"/>
    <property type="match status" value="1"/>
</dbReference>
<dbReference type="Proteomes" id="UP000709959">
    <property type="component" value="Unassembled WGS sequence"/>
</dbReference>
<dbReference type="InterPro" id="IPR038502">
    <property type="entry name" value="M1_LTA-4_hydro/amino_C_sf"/>
</dbReference>
<feature type="binding site" evidence="14">
    <location>
        <position position="290"/>
    </location>
    <ligand>
        <name>Zn(2+)</name>
        <dbReference type="ChEBI" id="CHEBI:29105"/>
        <note>catalytic</note>
    </ligand>
</feature>
<dbReference type="Gene3D" id="1.25.40.320">
    <property type="entry name" value="Peptidase M1, leukotriene A4 hydrolase/aminopeptidase C-terminal domain"/>
    <property type="match status" value="1"/>
</dbReference>
<keyword evidence="6" id="KW-0963">Cytoplasm</keyword>
<dbReference type="GO" id="GO:0005829">
    <property type="term" value="C:cytosol"/>
    <property type="evidence" value="ECO:0007669"/>
    <property type="project" value="TreeGrafter"/>
</dbReference>
<feature type="binding site" evidence="14">
    <location>
        <position position="286"/>
    </location>
    <ligand>
        <name>Zn(2+)</name>
        <dbReference type="ChEBI" id="CHEBI:29105"/>
        <note>catalytic</note>
    </ligand>
</feature>
<evidence type="ECO:0000256" key="9">
    <source>
        <dbReference type="ARBA" id="ARBA00022801"/>
    </source>
</evidence>
<gene>
    <name evidence="16" type="ORF">IPN91_09855</name>
</gene>
<comment type="cofactor">
    <cofactor evidence="14">
        <name>Zn(2+)</name>
        <dbReference type="ChEBI" id="CHEBI:29105"/>
    </cofactor>
    <text evidence="14">Binds 1 zinc ion per subunit.</text>
</comment>
<protein>
    <recommendedName>
        <fullName evidence="5">Aminopeptidase N</fullName>
        <ecNumber evidence="4">3.4.11.2</ecNumber>
    </recommendedName>
</protein>
<feature type="active site" description="Proton acceptor" evidence="12">
    <location>
        <position position="287"/>
    </location>
</feature>
<keyword evidence="10 14" id="KW-0862">Zinc</keyword>
<reference evidence="16 17" key="1">
    <citation type="submission" date="2020-10" db="EMBL/GenBank/DDBJ databases">
        <title>Connecting structure to function with the recovery of over 1000 high-quality activated sludge metagenome-assembled genomes encoding full-length rRNA genes using long-read sequencing.</title>
        <authorList>
            <person name="Singleton C.M."/>
            <person name="Petriglieri F."/>
            <person name="Kristensen J.M."/>
            <person name="Kirkegaard R.H."/>
            <person name="Michaelsen T.Y."/>
            <person name="Andersen M.H."/>
            <person name="Karst S.M."/>
            <person name="Dueholm M.S."/>
            <person name="Nielsen P.H."/>
            <person name="Albertsen M."/>
        </authorList>
    </citation>
    <scope>NUCLEOTIDE SEQUENCE [LARGE SCALE GENOMIC DNA]</scope>
    <source>
        <strain evidence="16">OdNE_18-Q3-R46-58_MAXAC.008</strain>
    </source>
</reference>
<dbReference type="SMART" id="SM01263">
    <property type="entry name" value="Leuk-A4-hydro_C"/>
    <property type="match status" value="1"/>
</dbReference>